<dbReference type="EMBL" id="BTRK01000004">
    <property type="protein sequence ID" value="GMR46117.1"/>
    <property type="molecule type" value="Genomic_DNA"/>
</dbReference>
<keyword evidence="2" id="KW-1185">Reference proteome</keyword>
<dbReference type="AlphaFoldDB" id="A0AAN5CKK5"/>
<feature type="non-terminal residue" evidence="1">
    <location>
        <position position="67"/>
    </location>
</feature>
<reference evidence="2" key="1">
    <citation type="submission" date="2022-10" db="EMBL/GenBank/DDBJ databases">
        <title>Genome assembly of Pristionchus species.</title>
        <authorList>
            <person name="Yoshida K."/>
            <person name="Sommer R.J."/>
        </authorList>
    </citation>
    <scope>NUCLEOTIDE SEQUENCE [LARGE SCALE GENOMIC DNA]</scope>
    <source>
        <strain evidence="2">RS5460</strain>
    </source>
</reference>
<evidence type="ECO:0000313" key="1">
    <source>
        <dbReference type="EMBL" id="GMR46117.1"/>
    </source>
</evidence>
<accession>A0AAN5CKK5</accession>
<protein>
    <submittedName>
        <fullName evidence="1">Uncharacterized protein</fullName>
    </submittedName>
</protein>
<sequence length="67" mass="7655">NASTRSRFSTSSSTFCSSSLTQWRLCGTHNRFIEIDKYISNNRFHCSGCNALRLHECVSLFSYVTPK</sequence>
<dbReference type="Proteomes" id="UP001328107">
    <property type="component" value="Unassembled WGS sequence"/>
</dbReference>
<feature type="non-terminal residue" evidence="1">
    <location>
        <position position="1"/>
    </location>
</feature>
<gene>
    <name evidence="1" type="ORF">PMAYCL1PPCAC_16312</name>
</gene>
<proteinExistence type="predicted"/>
<name>A0AAN5CKK5_9BILA</name>
<organism evidence="1 2">
    <name type="scientific">Pristionchus mayeri</name>
    <dbReference type="NCBI Taxonomy" id="1317129"/>
    <lineage>
        <taxon>Eukaryota</taxon>
        <taxon>Metazoa</taxon>
        <taxon>Ecdysozoa</taxon>
        <taxon>Nematoda</taxon>
        <taxon>Chromadorea</taxon>
        <taxon>Rhabditida</taxon>
        <taxon>Rhabditina</taxon>
        <taxon>Diplogasteromorpha</taxon>
        <taxon>Diplogasteroidea</taxon>
        <taxon>Neodiplogasteridae</taxon>
        <taxon>Pristionchus</taxon>
    </lineage>
</organism>
<evidence type="ECO:0000313" key="2">
    <source>
        <dbReference type="Proteomes" id="UP001328107"/>
    </source>
</evidence>
<comment type="caution">
    <text evidence="1">The sequence shown here is derived from an EMBL/GenBank/DDBJ whole genome shotgun (WGS) entry which is preliminary data.</text>
</comment>